<keyword evidence="2" id="KW-1185">Reference proteome</keyword>
<sequence length="51" mass="6061">MVKTTEYFEFAKKEFPKLRLLTAAIVMKHGANHPELKEVPKYFRKLIKQLV</sequence>
<name>A0ABV8VUX7_9BACI</name>
<dbReference type="RefSeq" id="WP_390198651.1">
    <property type="nucleotide sequence ID" value="NZ_JBHSDV010000002.1"/>
</dbReference>
<dbReference type="EMBL" id="JBHSDV010000002">
    <property type="protein sequence ID" value="MFC4387969.1"/>
    <property type="molecule type" value="Genomic_DNA"/>
</dbReference>
<dbReference type="Proteomes" id="UP001595880">
    <property type="component" value="Unassembled WGS sequence"/>
</dbReference>
<protein>
    <submittedName>
        <fullName evidence="1">Uncharacterized protein</fullName>
    </submittedName>
</protein>
<gene>
    <name evidence="1" type="ORF">ACFOZ1_09115</name>
</gene>
<organism evidence="1 2">
    <name type="scientific">Gracilibacillus marinus</name>
    <dbReference type="NCBI Taxonomy" id="630535"/>
    <lineage>
        <taxon>Bacteria</taxon>
        <taxon>Bacillati</taxon>
        <taxon>Bacillota</taxon>
        <taxon>Bacilli</taxon>
        <taxon>Bacillales</taxon>
        <taxon>Bacillaceae</taxon>
        <taxon>Gracilibacillus</taxon>
    </lineage>
</organism>
<evidence type="ECO:0000313" key="1">
    <source>
        <dbReference type="EMBL" id="MFC4387969.1"/>
    </source>
</evidence>
<comment type="caution">
    <text evidence="1">The sequence shown here is derived from an EMBL/GenBank/DDBJ whole genome shotgun (WGS) entry which is preliminary data.</text>
</comment>
<accession>A0ABV8VUX7</accession>
<reference evidence="2" key="1">
    <citation type="journal article" date="2019" name="Int. J. Syst. Evol. Microbiol.">
        <title>The Global Catalogue of Microorganisms (GCM) 10K type strain sequencing project: providing services to taxonomists for standard genome sequencing and annotation.</title>
        <authorList>
            <consortium name="The Broad Institute Genomics Platform"/>
            <consortium name="The Broad Institute Genome Sequencing Center for Infectious Disease"/>
            <person name="Wu L."/>
            <person name="Ma J."/>
        </authorList>
    </citation>
    <scope>NUCLEOTIDE SEQUENCE [LARGE SCALE GENOMIC DNA]</scope>
    <source>
        <strain evidence="2">KACC 14058</strain>
    </source>
</reference>
<proteinExistence type="predicted"/>
<evidence type="ECO:0000313" key="2">
    <source>
        <dbReference type="Proteomes" id="UP001595880"/>
    </source>
</evidence>